<keyword evidence="1 4" id="KW-0689">Ribosomal protein</keyword>
<evidence type="ECO:0000313" key="4">
    <source>
        <dbReference type="EMBL" id="PJF46150.1"/>
    </source>
</evidence>
<dbReference type="SUPFAM" id="SSF54565">
    <property type="entry name" value="Ribosomal protein S16"/>
    <property type="match status" value="1"/>
</dbReference>
<dbReference type="EMBL" id="PGTN01000426">
    <property type="protein sequence ID" value="PJF46150.1"/>
    <property type="molecule type" value="Genomic_DNA"/>
</dbReference>
<evidence type="ECO:0000256" key="2">
    <source>
        <dbReference type="ARBA" id="ARBA00023274"/>
    </source>
</evidence>
<evidence type="ECO:0000256" key="3">
    <source>
        <dbReference type="ARBA" id="ARBA00035310"/>
    </source>
</evidence>
<dbReference type="Gene3D" id="3.30.1320.10">
    <property type="match status" value="1"/>
</dbReference>
<dbReference type="Pfam" id="PF00886">
    <property type="entry name" value="Ribosomal_S16"/>
    <property type="match status" value="1"/>
</dbReference>
<comment type="caution">
    <text evidence="4">The sequence shown here is derived from an EMBL/GenBank/DDBJ whole genome shotgun (WGS) entry which is preliminary data.</text>
</comment>
<keyword evidence="2" id="KW-0687">Ribonucleoprotein</keyword>
<dbReference type="PANTHER" id="PTHR12919">
    <property type="entry name" value="30S RIBOSOMAL PROTEIN S16"/>
    <property type="match status" value="1"/>
</dbReference>
<evidence type="ECO:0000256" key="1">
    <source>
        <dbReference type="ARBA" id="ARBA00022980"/>
    </source>
</evidence>
<sequence length="70" mass="7816">MSGSACEARPHLAGARCVGARVDGDRIVAADARARRDGRFLERLGTYAPLLPSDHPQRVVLNEERIRYWL</sequence>
<dbReference type="InterPro" id="IPR023803">
    <property type="entry name" value="Ribosomal_bS16_dom_sf"/>
</dbReference>
<dbReference type="InterPro" id="IPR000307">
    <property type="entry name" value="Ribosomal_bS16"/>
</dbReference>
<organism evidence="4 5">
    <name type="scientific">Candidatus Thermofonsia Clade 3 bacterium</name>
    <dbReference type="NCBI Taxonomy" id="2364212"/>
    <lineage>
        <taxon>Bacteria</taxon>
        <taxon>Bacillati</taxon>
        <taxon>Chloroflexota</taxon>
        <taxon>Candidatus Thermofontia</taxon>
        <taxon>Candidatus Thermofonsia Clade 3</taxon>
    </lineage>
</organism>
<dbReference type="AlphaFoldDB" id="A0A2M8Q8R5"/>
<evidence type="ECO:0000313" key="5">
    <source>
        <dbReference type="Proteomes" id="UP000230790"/>
    </source>
</evidence>
<dbReference type="GO" id="GO:0003735">
    <property type="term" value="F:structural constituent of ribosome"/>
    <property type="evidence" value="ECO:0007669"/>
    <property type="project" value="InterPro"/>
</dbReference>
<name>A0A2M8Q8R5_9CHLR</name>
<dbReference type="GO" id="GO:0005737">
    <property type="term" value="C:cytoplasm"/>
    <property type="evidence" value="ECO:0007669"/>
    <property type="project" value="UniProtKB-ARBA"/>
</dbReference>
<dbReference type="GO" id="GO:0006412">
    <property type="term" value="P:translation"/>
    <property type="evidence" value="ECO:0007669"/>
    <property type="project" value="InterPro"/>
</dbReference>
<protein>
    <recommendedName>
        <fullName evidence="3">30S ribosomal protein S16</fullName>
    </recommendedName>
</protein>
<reference evidence="4 5" key="1">
    <citation type="submission" date="2017-11" db="EMBL/GenBank/DDBJ databases">
        <title>Evolution of Phototrophy in the Chloroflexi Phylum Driven by Horizontal Gene Transfer.</title>
        <authorList>
            <person name="Ward L.M."/>
            <person name="Hemp J."/>
            <person name="Shih P.M."/>
            <person name="Mcglynn S.E."/>
            <person name="Fischer W."/>
        </authorList>
    </citation>
    <scope>NUCLEOTIDE SEQUENCE [LARGE SCALE GENOMIC DNA]</scope>
    <source>
        <strain evidence="4">JP3_7</strain>
    </source>
</reference>
<accession>A0A2M8Q8R5</accession>
<feature type="non-terminal residue" evidence="4">
    <location>
        <position position="70"/>
    </location>
</feature>
<dbReference type="GO" id="GO:0015935">
    <property type="term" value="C:small ribosomal subunit"/>
    <property type="evidence" value="ECO:0007669"/>
    <property type="project" value="TreeGrafter"/>
</dbReference>
<gene>
    <name evidence="4" type="primary">rpsP</name>
    <name evidence="4" type="ORF">CUN48_15265</name>
</gene>
<dbReference type="Proteomes" id="UP000230790">
    <property type="component" value="Unassembled WGS sequence"/>
</dbReference>
<dbReference type="NCBIfam" id="TIGR00002">
    <property type="entry name" value="S16"/>
    <property type="match status" value="1"/>
</dbReference>
<dbReference type="PANTHER" id="PTHR12919:SF20">
    <property type="entry name" value="SMALL RIBOSOMAL SUBUNIT PROTEIN BS16M"/>
    <property type="match status" value="1"/>
</dbReference>
<proteinExistence type="predicted"/>